<organism evidence="3 4">
    <name type="scientific">Eumeta variegata</name>
    <name type="common">Bagworm moth</name>
    <name type="synonym">Eumeta japonica</name>
    <dbReference type="NCBI Taxonomy" id="151549"/>
    <lineage>
        <taxon>Eukaryota</taxon>
        <taxon>Metazoa</taxon>
        <taxon>Ecdysozoa</taxon>
        <taxon>Arthropoda</taxon>
        <taxon>Hexapoda</taxon>
        <taxon>Insecta</taxon>
        <taxon>Pterygota</taxon>
        <taxon>Neoptera</taxon>
        <taxon>Endopterygota</taxon>
        <taxon>Lepidoptera</taxon>
        <taxon>Glossata</taxon>
        <taxon>Ditrysia</taxon>
        <taxon>Tineoidea</taxon>
        <taxon>Psychidae</taxon>
        <taxon>Oiketicinae</taxon>
        <taxon>Eumeta</taxon>
    </lineage>
</organism>
<evidence type="ECO:0000313" key="4">
    <source>
        <dbReference type="Proteomes" id="UP000299102"/>
    </source>
</evidence>
<reference evidence="3 4" key="1">
    <citation type="journal article" date="2019" name="Commun. Biol.">
        <title>The bagworm genome reveals a unique fibroin gene that provides high tensile strength.</title>
        <authorList>
            <person name="Kono N."/>
            <person name="Nakamura H."/>
            <person name="Ohtoshi R."/>
            <person name="Tomita M."/>
            <person name="Numata K."/>
            <person name="Arakawa K."/>
        </authorList>
    </citation>
    <scope>NUCLEOTIDE SEQUENCE [LARGE SCALE GENOMIC DNA]</scope>
</reference>
<keyword evidence="2" id="KW-0732">Signal</keyword>
<feature type="signal peptide" evidence="2">
    <location>
        <begin position="1"/>
        <end position="17"/>
    </location>
</feature>
<gene>
    <name evidence="3" type="ORF">EVAR_82115_1</name>
</gene>
<evidence type="ECO:0000256" key="1">
    <source>
        <dbReference type="SAM" id="MobiDB-lite"/>
    </source>
</evidence>
<evidence type="ECO:0000313" key="3">
    <source>
        <dbReference type="EMBL" id="GBP20242.1"/>
    </source>
</evidence>
<evidence type="ECO:0000256" key="2">
    <source>
        <dbReference type="SAM" id="SignalP"/>
    </source>
</evidence>
<feature type="chain" id="PRO_5020030324" evidence="2">
    <location>
        <begin position="18"/>
        <end position="162"/>
    </location>
</feature>
<keyword evidence="4" id="KW-1185">Reference proteome</keyword>
<protein>
    <submittedName>
        <fullName evidence="3">Uncharacterized protein</fullName>
    </submittedName>
</protein>
<feature type="region of interest" description="Disordered" evidence="1">
    <location>
        <begin position="103"/>
        <end position="131"/>
    </location>
</feature>
<dbReference type="Proteomes" id="UP000299102">
    <property type="component" value="Unassembled WGS sequence"/>
</dbReference>
<accession>A0A4C1U1Q5</accession>
<sequence length="162" mass="17981">MVIFILASFHFVRQVSIALFQKFALPQSLFRLRDNQFRLFRAQPPLRSSVWMSTDYCAKAGGQESVKNISVCISIAGNVSAHFPLPDILFLLKGMGGGDHPLSGDWNARSPHKNDIAKNGNGLRASPSNKSSPLNFRNLDLNSQRWSELEGLTCCSETRGEN</sequence>
<dbReference type="EMBL" id="BGZK01000116">
    <property type="protein sequence ID" value="GBP20242.1"/>
    <property type="molecule type" value="Genomic_DNA"/>
</dbReference>
<comment type="caution">
    <text evidence="3">The sequence shown here is derived from an EMBL/GenBank/DDBJ whole genome shotgun (WGS) entry which is preliminary data.</text>
</comment>
<proteinExistence type="predicted"/>
<name>A0A4C1U1Q5_EUMVA</name>
<dbReference type="AlphaFoldDB" id="A0A4C1U1Q5"/>